<name>A0ABY5PY11_9ACTN</name>
<dbReference type="Gene3D" id="3.30.565.10">
    <property type="entry name" value="Histidine kinase-like ATPase, C-terminal domain"/>
    <property type="match status" value="1"/>
</dbReference>
<evidence type="ECO:0000256" key="1">
    <source>
        <dbReference type="ARBA" id="ARBA00022527"/>
    </source>
</evidence>
<evidence type="ECO:0000313" key="3">
    <source>
        <dbReference type="EMBL" id="UUY48835.1"/>
    </source>
</evidence>
<keyword evidence="3" id="KW-0547">Nucleotide-binding</keyword>
<keyword evidence="1" id="KW-0808">Transferase</keyword>
<evidence type="ECO:0000259" key="2">
    <source>
        <dbReference type="Pfam" id="PF13581"/>
    </source>
</evidence>
<dbReference type="RefSeq" id="WP_183066467.1">
    <property type="nucleotide sequence ID" value="NZ_CP102514.1"/>
</dbReference>
<dbReference type="CDD" id="cd16936">
    <property type="entry name" value="HATPase_RsbW-like"/>
    <property type="match status" value="1"/>
</dbReference>
<dbReference type="GO" id="GO:0005524">
    <property type="term" value="F:ATP binding"/>
    <property type="evidence" value="ECO:0007669"/>
    <property type="project" value="UniProtKB-KW"/>
</dbReference>
<dbReference type="InterPro" id="IPR050267">
    <property type="entry name" value="Anti-sigma-factor_SerPK"/>
</dbReference>
<evidence type="ECO:0000313" key="4">
    <source>
        <dbReference type="Proteomes" id="UP001057738"/>
    </source>
</evidence>
<keyword evidence="1" id="KW-0723">Serine/threonine-protein kinase</keyword>
<dbReference type="GeneID" id="95575290"/>
<dbReference type="PANTHER" id="PTHR35526:SF3">
    <property type="entry name" value="ANTI-SIGMA-F FACTOR RSBW"/>
    <property type="match status" value="1"/>
</dbReference>
<dbReference type="Pfam" id="PF13581">
    <property type="entry name" value="HATPase_c_2"/>
    <property type="match status" value="1"/>
</dbReference>
<keyword evidence="3" id="KW-0067">ATP-binding</keyword>
<reference evidence="3" key="1">
    <citation type="submission" date="2022-08" db="EMBL/GenBank/DDBJ databases">
        <authorList>
            <person name="Tian L."/>
        </authorList>
    </citation>
    <scope>NUCLEOTIDE SEQUENCE</scope>
    <source>
        <strain evidence="3">CM253</strain>
    </source>
</reference>
<keyword evidence="1" id="KW-0418">Kinase</keyword>
<dbReference type="Proteomes" id="UP001057738">
    <property type="component" value="Chromosome"/>
</dbReference>
<dbReference type="PANTHER" id="PTHR35526">
    <property type="entry name" value="ANTI-SIGMA-F FACTOR RSBW-RELATED"/>
    <property type="match status" value="1"/>
</dbReference>
<dbReference type="EMBL" id="CP102514">
    <property type="protein sequence ID" value="UUY48835.1"/>
    <property type="molecule type" value="Genomic_DNA"/>
</dbReference>
<gene>
    <name evidence="3" type="ORF">NRK68_17545</name>
</gene>
<accession>A0ABY5PY11</accession>
<organism evidence="3 4">
    <name type="scientific">Streptomyces yangpuensis</name>
    <dbReference type="NCBI Taxonomy" id="1648182"/>
    <lineage>
        <taxon>Bacteria</taxon>
        <taxon>Bacillati</taxon>
        <taxon>Actinomycetota</taxon>
        <taxon>Actinomycetes</taxon>
        <taxon>Kitasatosporales</taxon>
        <taxon>Streptomycetaceae</taxon>
        <taxon>Streptomyces</taxon>
    </lineage>
</organism>
<dbReference type="SUPFAM" id="SSF55874">
    <property type="entry name" value="ATPase domain of HSP90 chaperone/DNA topoisomerase II/histidine kinase"/>
    <property type="match status" value="1"/>
</dbReference>
<proteinExistence type="predicted"/>
<protein>
    <submittedName>
        <fullName evidence="3">ATP-binding protein</fullName>
    </submittedName>
</protein>
<dbReference type="InterPro" id="IPR003594">
    <property type="entry name" value="HATPase_dom"/>
</dbReference>
<dbReference type="InterPro" id="IPR036890">
    <property type="entry name" value="HATPase_C_sf"/>
</dbReference>
<keyword evidence="4" id="KW-1185">Reference proteome</keyword>
<sequence>MNELVIRLNATARAARTLRHAVREHLGPESGDAELCVTELLANVVRHLGEGTPVTLRISGRAARTRVELTDPAPAARPVRREADAADESGRGLALLEALALRWGVTQGHGTKTVWCELDPGHSRRGRVAVITGG</sequence>
<feature type="domain" description="Histidine kinase/HSP90-like ATPase" evidence="2">
    <location>
        <begin position="9"/>
        <end position="113"/>
    </location>
</feature>